<reference evidence="8" key="1">
    <citation type="submission" date="2014-05" db="EMBL/GenBank/DDBJ databases">
        <title>The transcriptome of the halophilic microalga Tetraselmis sp. GSL018 isolated from the Great Salt Lake, Utah.</title>
        <authorList>
            <person name="Jinkerson R.E."/>
            <person name="D'Adamo S."/>
            <person name="Posewitz M.C."/>
        </authorList>
    </citation>
    <scope>NUCLEOTIDE SEQUENCE</scope>
    <source>
        <strain evidence="8">GSL018</strain>
    </source>
</reference>
<keyword evidence="4" id="KW-0862">Zinc</keyword>
<feature type="domain" description="GATA-type" evidence="7">
    <location>
        <begin position="166"/>
        <end position="218"/>
    </location>
</feature>
<evidence type="ECO:0000256" key="5">
    <source>
        <dbReference type="ARBA" id="ARBA00023242"/>
    </source>
</evidence>
<dbReference type="GO" id="GO:0045944">
    <property type="term" value="P:positive regulation of transcription by RNA polymerase II"/>
    <property type="evidence" value="ECO:0007669"/>
    <property type="project" value="TreeGrafter"/>
</dbReference>
<name>A0A061RBY1_9CHLO</name>
<evidence type="ECO:0000256" key="1">
    <source>
        <dbReference type="ARBA" id="ARBA00004123"/>
    </source>
</evidence>
<evidence type="ECO:0000256" key="4">
    <source>
        <dbReference type="ARBA" id="ARBA00022833"/>
    </source>
</evidence>
<dbReference type="Pfam" id="PF00320">
    <property type="entry name" value="GATA"/>
    <property type="match status" value="1"/>
</dbReference>
<dbReference type="GO" id="GO:0000978">
    <property type="term" value="F:RNA polymerase II cis-regulatory region sequence-specific DNA binding"/>
    <property type="evidence" value="ECO:0007669"/>
    <property type="project" value="TreeGrafter"/>
</dbReference>
<dbReference type="CDD" id="cd00202">
    <property type="entry name" value="ZnF_GATA"/>
    <property type="match status" value="1"/>
</dbReference>
<dbReference type="GO" id="GO:0000981">
    <property type="term" value="F:DNA-binding transcription factor activity, RNA polymerase II-specific"/>
    <property type="evidence" value="ECO:0007669"/>
    <property type="project" value="TreeGrafter"/>
</dbReference>
<dbReference type="Gene3D" id="3.30.50.10">
    <property type="entry name" value="Erythroid Transcription Factor GATA-1, subunit A"/>
    <property type="match status" value="1"/>
</dbReference>
<keyword evidence="2" id="KW-0479">Metal-binding</keyword>
<dbReference type="InterPro" id="IPR013088">
    <property type="entry name" value="Znf_NHR/GATA"/>
</dbReference>
<dbReference type="InterPro" id="IPR039355">
    <property type="entry name" value="Transcription_factor_GATA"/>
</dbReference>
<accession>A0A061RBY1</accession>
<dbReference type="GO" id="GO:0000122">
    <property type="term" value="P:negative regulation of transcription by RNA polymerase II"/>
    <property type="evidence" value="ECO:0007669"/>
    <property type="project" value="TreeGrafter"/>
</dbReference>
<dbReference type="PANTHER" id="PTHR10071">
    <property type="entry name" value="TRANSCRIPTION FACTOR GATA FAMILY MEMBER"/>
    <property type="match status" value="1"/>
</dbReference>
<dbReference type="InterPro" id="IPR000679">
    <property type="entry name" value="Znf_GATA"/>
</dbReference>
<evidence type="ECO:0000313" key="8">
    <source>
        <dbReference type="EMBL" id="JAC70477.1"/>
    </source>
</evidence>
<dbReference type="EMBL" id="GBEZ01015708">
    <property type="protein sequence ID" value="JAC70477.1"/>
    <property type="molecule type" value="Transcribed_RNA"/>
</dbReference>
<organism evidence="8">
    <name type="scientific">Tetraselmis sp. GSL018</name>
    <dbReference type="NCBI Taxonomy" id="582737"/>
    <lineage>
        <taxon>Eukaryota</taxon>
        <taxon>Viridiplantae</taxon>
        <taxon>Chlorophyta</taxon>
        <taxon>core chlorophytes</taxon>
        <taxon>Chlorodendrophyceae</taxon>
        <taxon>Chlorodendrales</taxon>
        <taxon>Chlorodendraceae</taxon>
        <taxon>Tetraselmis</taxon>
    </lineage>
</organism>
<proteinExistence type="predicted"/>
<dbReference type="AlphaFoldDB" id="A0A061RBY1"/>
<protein>
    <recommendedName>
        <fullName evidence="7">GATA-type domain-containing protein</fullName>
    </recommendedName>
</protein>
<evidence type="ECO:0000256" key="6">
    <source>
        <dbReference type="PROSITE-ProRule" id="PRU00094"/>
    </source>
</evidence>
<dbReference type="PROSITE" id="PS00344">
    <property type="entry name" value="GATA_ZN_FINGER_1"/>
    <property type="match status" value="1"/>
</dbReference>
<evidence type="ECO:0000256" key="3">
    <source>
        <dbReference type="ARBA" id="ARBA00022771"/>
    </source>
</evidence>
<gene>
    <name evidence="8" type="ORF">TSPGSL018_4047</name>
</gene>
<keyword evidence="3 6" id="KW-0863">Zinc-finger</keyword>
<comment type="subcellular location">
    <subcellularLocation>
        <location evidence="1">Nucleus</location>
    </subcellularLocation>
</comment>
<dbReference type="SMART" id="SM00401">
    <property type="entry name" value="ZnF_GATA"/>
    <property type="match status" value="1"/>
</dbReference>
<evidence type="ECO:0000259" key="7">
    <source>
        <dbReference type="PROSITE" id="PS50114"/>
    </source>
</evidence>
<dbReference type="GO" id="GO:0005634">
    <property type="term" value="C:nucleus"/>
    <property type="evidence" value="ECO:0007669"/>
    <property type="project" value="UniProtKB-SubCell"/>
</dbReference>
<sequence>MSGFYAWEDPFRRAEFCYRDKSERSLFRPEYGQQEIPITTPTWLSERENHYVPVQYLDISPFYPLHLAQPQQRYACISGKLEEYLERRDASVDLGQLHLDYIWRKHLNVSAYPGVAYTSDRWKLSDSRFRAAKANTETFEQYTREMDLRKVSGVYSSLSKKRKLCEVKAKICSNCKTKETPFWRTESVTGKPLCNACGLYYRKNVIPRPARLWKSKSP</sequence>
<dbReference type="PANTHER" id="PTHR10071:SF281">
    <property type="entry name" value="BOX A-BINDING FACTOR-RELATED"/>
    <property type="match status" value="1"/>
</dbReference>
<dbReference type="SUPFAM" id="SSF57716">
    <property type="entry name" value="Glucocorticoid receptor-like (DNA-binding domain)"/>
    <property type="match status" value="1"/>
</dbReference>
<keyword evidence="5" id="KW-0539">Nucleus</keyword>
<dbReference type="GO" id="GO:0008270">
    <property type="term" value="F:zinc ion binding"/>
    <property type="evidence" value="ECO:0007669"/>
    <property type="project" value="UniProtKB-KW"/>
</dbReference>
<evidence type="ECO:0000256" key="2">
    <source>
        <dbReference type="ARBA" id="ARBA00022723"/>
    </source>
</evidence>
<dbReference type="PROSITE" id="PS50114">
    <property type="entry name" value="GATA_ZN_FINGER_2"/>
    <property type="match status" value="1"/>
</dbReference>